<dbReference type="AlphaFoldDB" id="A0A0C9PSM9"/>
<evidence type="ECO:0000256" key="5">
    <source>
        <dbReference type="ARBA" id="ARBA00022989"/>
    </source>
</evidence>
<dbReference type="Gene3D" id="3.40.50.300">
    <property type="entry name" value="P-loop containing nucleotide triphosphate hydrolases"/>
    <property type="match status" value="2"/>
</dbReference>
<evidence type="ECO:0000313" key="12">
    <source>
        <dbReference type="RefSeq" id="XP_011300835.1"/>
    </source>
</evidence>
<dbReference type="InterPro" id="IPR027417">
    <property type="entry name" value="P-loop_NTPase"/>
</dbReference>
<dbReference type="GeneID" id="105265173"/>
<dbReference type="InterPro" id="IPR007734">
    <property type="entry name" value="Heparan_SO4_2-O-STrfase"/>
</dbReference>
<evidence type="ECO:0000256" key="8">
    <source>
        <dbReference type="ARBA" id="ARBA00023180"/>
    </source>
</evidence>
<keyword evidence="11" id="KW-1185">Reference proteome</keyword>
<organism evidence="9">
    <name type="scientific">Fopius arisanus</name>
    <dbReference type="NCBI Taxonomy" id="64838"/>
    <lineage>
        <taxon>Eukaryota</taxon>
        <taxon>Metazoa</taxon>
        <taxon>Ecdysozoa</taxon>
        <taxon>Arthropoda</taxon>
        <taxon>Hexapoda</taxon>
        <taxon>Insecta</taxon>
        <taxon>Pterygota</taxon>
        <taxon>Neoptera</taxon>
        <taxon>Endopterygota</taxon>
        <taxon>Hymenoptera</taxon>
        <taxon>Apocrita</taxon>
        <taxon>Ichneumonoidea</taxon>
        <taxon>Braconidae</taxon>
        <taxon>Opiinae</taxon>
        <taxon>Fopius</taxon>
    </lineage>
</organism>
<comment type="subcellular location">
    <subcellularLocation>
        <location evidence="1">Golgi apparatus membrane</location>
        <topology evidence="1">Single-pass type II membrane protein</topology>
    </subcellularLocation>
</comment>
<sequence length="305" mass="35006">MRRARGLVTVGLGFLTVIFIVFNVRPVKEVKINERSRRRIDYDVSDFHDVFTNAQTHHSVTPSLAELGIRGILPEMNEDILMVTRIPGAGAELLVLILQRLQGYNAFKHIRLPPGDSGLLSSLQQELLVEEITSIIRQEAIPLSFDGDVRFLNFSQFGRQAPVFASLVRNPMDPRTLQRYRRGGATAIYRGSIAHFCGQDPRCTKVNTKWRLQRAKENVLKWYKVIGILEHMEETLSQLERQSPYFFTGALKVYKKLRPHKTHHQNTTLTLKPATKKRLGELFRDEVEFYMWLKSRLLSGAYGDG</sequence>
<keyword evidence="2" id="KW-0808">Transferase</keyword>
<evidence type="ECO:0000256" key="7">
    <source>
        <dbReference type="ARBA" id="ARBA00023136"/>
    </source>
</evidence>
<evidence type="ECO:0000313" key="11">
    <source>
        <dbReference type="Proteomes" id="UP000694866"/>
    </source>
</evidence>
<keyword evidence="7" id="KW-0472">Membrane</keyword>
<evidence type="ECO:0000256" key="3">
    <source>
        <dbReference type="ARBA" id="ARBA00022692"/>
    </source>
</evidence>
<keyword evidence="3" id="KW-0812">Transmembrane</keyword>
<accession>A0A0C9PSM9</accession>
<keyword evidence="5" id="KW-1133">Transmembrane helix</keyword>
<keyword evidence="6" id="KW-0333">Golgi apparatus</keyword>
<evidence type="ECO:0000256" key="4">
    <source>
        <dbReference type="ARBA" id="ARBA00022968"/>
    </source>
</evidence>
<gene>
    <name evidence="9" type="primary">hs2st1_0</name>
    <name evidence="10" type="synonym">hs2st1_1</name>
    <name evidence="12" type="synonym">LOC105265173</name>
    <name evidence="10" type="ORF">g.24466</name>
    <name evidence="9" type="ORF">g.24467</name>
</gene>
<evidence type="ECO:0000313" key="9">
    <source>
        <dbReference type="EMBL" id="JAG74110.1"/>
    </source>
</evidence>
<dbReference type="EMBL" id="GBYB01004344">
    <property type="protein sequence ID" value="JAG74111.1"/>
    <property type="molecule type" value="Transcribed_RNA"/>
</dbReference>
<dbReference type="EMBL" id="GBYB01004343">
    <property type="protein sequence ID" value="JAG74110.1"/>
    <property type="molecule type" value="Transcribed_RNA"/>
</dbReference>
<reference evidence="12" key="2">
    <citation type="submission" date="2025-04" db="UniProtKB">
        <authorList>
            <consortium name="RefSeq"/>
        </authorList>
    </citation>
    <scope>IDENTIFICATION</scope>
    <source>
        <strain evidence="12">USDA-PBARC FA_bdor</strain>
        <tissue evidence="12">Whole organism</tissue>
    </source>
</reference>
<dbReference type="PANTHER" id="PTHR12129">
    <property type="entry name" value="HEPARAN SULFATE 2-O-SULFOTRANSFERASE"/>
    <property type="match status" value="1"/>
</dbReference>
<dbReference type="Proteomes" id="UP000694866">
    <property type="component" value="Unplaced"/>
</dbReference>
<evidence type="ECO:0000256" key="6">
    <source>
        <dbReference type="ARBA" id="ARBA00023034"/>
    </source>
</evidence>
<reference evidence="9" key="1">
    <citation type="submission" date="2015-01" db="EMBL/GenBank/DDBJ databases">
        <title>Transcriptome Assembly of Fopius arisanus.</title>
        <authorList>
            <person name="Geib S."/>
        </authorList>
    </citation>
    <scope>NUCLEOTIDE SEQUENCE</scope>
</reference>
<name>A0A0C9PSM9_9HYME</name>
<accession>A0A9R1T129</accession>
<evidence type="ECO:0000256" key="2">
    <source>
        <dbReference type="ARBA" id="ARBA00022679"/>
    </source>
</evidence>
<evidence type="ECO:0000313" key="10">
    <source>
        <dbReference type="EMBL" id="JAG74111.1"/>
    </source>
</evidence>
<dbReference type="RefSeq" id="XP_011300835.1">
    <property type="nucleotide sequence ID" value="XM_011302533.1"/>
</dbReference>
<keyword evidence="8" id="KW-0325">Glycoprotein</keyword>
<dbReference type="KEGG" id="fas:105265173"/>
<dbReference type="PANTHER" id="PTHR12129:SF15">
    <property type="entry name" value="URONYL 2-SULFOTRANSFERASE"/>
    <property type="match status" value="1"/>
</dbReference>
<proteinExistence type="predicted"/>
<dbReference type="OrthoDB" id="10019582at2759"/>
<keyword evidence="4" id="KW-0735">Signal-anchor</keyword>
<evidence type="ECO:0000256" key="1">
    <source>
        <dbReference type="ARBA" id="ARBA00004323"/>
    </source>
</evidence>
<dbReference type="GO" id="GO:0000139">
    <property type="term" value="C:Golgi membrane"/>
    <property type="evidence" value="ECO:0007669"/>
    <property type="project" value="UniProtKB-SubCell"/>
</dbReference>
<dbReference type="GO" id="GO:0008146">
    <property type="term" value="F:sulfotransferase activity"/>
    <property type="evidence" value="ECO:0007669"/>
    <property type="project" value="InterPro"/>
</dbReference>
<protein>
    <submittedName>
        <fullName evidence="9">Hs2st1_0 protein</fullName>
    </submittedName>
    <submittedName>
        <fullName evidence="10">Hs2st1_1 protein</fullName>
    </submittedName>
    <submittedName>
        <fullName evidence="12">Uronyl 2-sulfotransferase</fullName>
    </submittedName>
</protein>